<dbReference type="AlphaFoldDB" id="A0AAV1V6Z3"/>
<gene>
    <name evidence="1" type="ORF">PM001_LOCUS174</name>
    <name evidence="2" type="ORF">PM001_LOCUS26775</name>
</gene>
<name>A0AAV1V6Z3_9STRA</name>
<protein>
    <recommendedName>
        <fullName evidence="4">Reverse transcriptase domain-containing protein</fullName>
    </recommendedName>
</protein>
<proteinExistence type="predicted"/>
<reference evidence="2" key="1">
    <citation type="submission" date="2024-01" db="EMBL/GenBank/DDBJ databases">
        <authorList>
            <person name="Webb A."/>
        </authorList>
    </citation>
    <scope>NUCLEOTIDE SEQUENCE</scope>
    <source>
        <strain evidence="2">Pm1</strain>
    </source>
</reference>
<evidence type="ECO:0000313" key="3">
    <source>
        <dbReference type="Proteomes" id="UP001162060"/>
    </source>
</evidence>
<dbReference type="EMBL" id="CAKLBY020000003">
    <property type="protein sequence ID" value="CAK7891392.1"/>
    <property type="molecule type" value="Genomic_DNA"/>
</dbReference>
<accession>A0AAV1V6Z3</accession>
<evidence type="ECO:0000313" key="2">
    <source>
        <dbReference type="EMBL" id="CAK7941625.1"/>
    </source>
</evidence>
<organism evidence="2 3">
    <name type="scientific">Peronospora matthiolae</name>
    <dbReference type="NCBI Taxonomy" id="2874970"/>
    <lineage>
        <taxon>Eukaryota</taxon>
        <taxon>Sar</taxon>
        <taxon>Stramenopiles</taxon>
        <taxon>Oomycota</taxon>
        <taxon>Peronosporomycetes</taxon>
        <taxon>Peronosporales</taxon>
        <taxon>Peronosporaceae</taxon>
        <taxon>Peronospora</taxon>
    </lineage>
</organism>
<sequence length="64" mass="6863">MSTIVDVLADAKICAKADPDLQCALALLLDFSKAYDSLSRVVFLAALRKLGFPQINEHVVDATG</sequence>
<comment type="caution">
    <text evidence="2">The sequence shown here is derived from an EMBL/GenBank/DDBJ whole genome shotgun (WGS) entry which is preliminary data.</text>
</comment>
<evidence type="ECO:0008006" key="4">
    <source>
        <dbReference type="Google" id="ProtNLM"/>
    </source>
</evidence>
<dbReference type="Proteomes" id="UP001162060">
    <property type="component" value="Unassembled WGS sequence"/>
</dbReference>
<dbReference type="EMBL" id="CAKLBY020000264">
    <property type="protein sequence ID" value="CAK7941625.1"/>
    <property type="molecule type" value="Genomic_DNA"/>
</dbReference>
<evidence type="ECO:0000313" key="1">
    <source>
        <dbReference type="EMBL" id="CAK7891392.1"/>
    </source>
</evidence>